<protein>
    <recommendedName>
        <fullName evidence="3">DUF892 family protein</fullName>
    </recommendedName>
</protein>
<organism evidence="1 2">
    <name type="scientific">Nocardioides ginsengisoli</name>
    <dbReference type="NCBI Taxonomy" id="363868"/>
    <lineage>
        <taxon>Bacteria</taxon>
        <taxon>Bacillati</taxon>
        <taxon>Actinomycetota</taxon>
        <taxon>Actinomycetes</taxon>
        <taxon>Propionibacteriales</taxon>
        <taxon>Nocardioidaceae</taxon>
        <taxon>Nocardioides</taxon>
    </lineage>
</organism>
<dbReference type="EMBL" id="JBHTLX010000006">
    <property type="protein sequence ID" value="MFD1247180.1"/>
    <property type="molecule type" value="Genomic_DNA"/>
</dbReference>
<dbReference type="RefSeq" id="WP_367920514.1">
    <property type="nucleotide sequence ID" value="NZ_BAABAC010000033.1"/>
</dbReference>
<evidence type="ECO:0000313" key="2">
    <source>
        <dbReference type="Proteomes" id="UP001597229"/>
    </source>
</evidence>
<name>A0ABW3VWR0_9ACTN</name>
<evidence type="ECO:0008006" key="3">
    <source>
        <dbReference type="Google" id="ProtNLM"/>
    </source>
</evidence>
<evidence type="ECO:0000313" key="1">
    <source>
        <dbReference type="EMBL" id="MFD1247180.1"/>
    </source>
</evidence>
<dbReference type="Proteomes" id="UP001597229">
    <property type="component" value="Unassembled WGS sequence"/>
</dbReference>
<sequence length="160" mass="17834">MDDDVLRGYLQHHWTASTLGMELFRRVAGTHGDPVTATAVREMSREITAERETLRALIRRVGGTPSLVGALTGRVAERVGRLKPNGRLLRRSPLTDVLELEALRDAVYGKRAGWELLRELANDDPRLDAGLLDDLIDRAGEQLVRLKGLHLAVARKRILT</sequence>
<gene>
    <name evidence="1" type="ORF">ACFQ3F_05215</name>
</gene>
<comment type="caution">
    <text evidence="1">The sequence shown here is derived from an EMBL/GenBank/DDBJ whole genome shotgun (WGS) entry which is preliminary data.</text>
</comment>
<keyword evidence="2" id="KW-1185">Reference proteome</keyword>
<proteinExistence type="predicted"/>
<reference evidence="2" key="1">
    <citation type="journal article" date="2019" name="Int. J. Syst. Evol. Microbiol.">
        <title>The Global Catalogue of Microorganisms (GCM) 10K type strain sequencing project: providing services to taxonomists for standard genome sequencing and annotation.</title>
        <authorList>
            <consortium name="The Broad Institute Genomics Platform"/>
            <consortium name="The Broad Institute Genome Sequencing Center for Infectious Disease"/>
            <person name="Wu L."/>
            <person name="Ma J."/>
        </authorList>
    </citation>
    <scope>NUCLEOTIDE SEQUENCE [LARGE SCALE GENOMIC DNA]</scope>
    <source>
        <strain evidence="2">CCUG 52478</strain>
    </source>
</reference>
<accession>A0ABW3VWR0</accession>